<proteinExistence type="predicted"/>
<dbReference type="Proteomes" id="UP000230214">
    <property type="component" value="Unassembled WGS sequence"/>
</dbReference>
<evidence type="ECO:0000313" key="2">
    <source>
        <dbReference type="Proteomes" id="UP000230214"/>
    </source>
</evidence>
<reference evidence="1 2" key="1">
    <citation type="submission" date="2017-09" db="EMBL/GenBank/DDBJ databases">
        <title>Depth-based differentiation of microbial function through sediment-hosted aquifers and enrichment of novel symbionts in the deep terrestrial subsurface.</title>
        <authorList>
            <person name="Probst A.J."/>
            <person name="Ladd B."/>
            <person name="Jarett J.K."/>
            <person name="Geller-Mcgrath D.E."/>
            <person name="Sieber C.M."/>
            <person name="Emerson J.B."/>
            <person name="Anantharaman K."/>
            <person name="Thomas B.C."/>
            <person name="Malmstrom R."/>
            <person name="Stieglmeier M."/>
            <person name="Klingl A."/>
            <person name="Woyke T."/>
            <person name="Ryan C.M."/>
            <person name="Banfield J.F."/>
        </authorList>
    </citation>
    <scope>NUCLEOTIDE SEQUENCE [LARGE SCALE GENOMIC DNA]</scope>
    <source>
        <strain evidence="1">CG10_big_fil_rev_8_21_14_0_10_32_10</strain>
    </source>
</reference>
<dbReference type="NCBIfam" id="TIGR04256">
    <property type="entry name" value="GxxExxY"/>
    <property type="match status" value="1"/>
</dbReference>
<dbReference type="Pfam" id="PF13366">
    <property type="entry name" value="PDDEXK_3"/>
    <property type="match status" value="1"/>
</dbReference>
<dbReference type="AlphaFoldDB" id="A0A2H0R9K4"/>
<gene>
    <name evidence="1" type="ORF">COV24_03915</name>
</gene>
<protein>
    <submittedName>
        <fullName evidence="1">GxxExxY protein</fullName>
    </submittedName>
</protein>
<name>A0A2H0R9K4_UNCKA</name>
<sequence length="103" mass="12571">MKDIVYPKLSYNILNVLFKVHNVLGSKYQEKYYQRAIEVELLRREIPFEREKYVRVEYEGILIEKYYVDFVVDKKIILELKTQDFFTKKDYKQVCGYLNSLNL</sequence>
<organism evidence="1 2">
    <name type="scientific">candidate division WWE3 bacterium CG10_big_fil_rev_8_21_14_0_10_32_10</name>
    <dbReference type="NCBI Taxonomy" id="1975090"/>
    <lineage>
        <taxon>Bacteria</taxon>
        <taxon>Katanobacteria</taxon>
    </lineage>
</organism>
<dbReference type="EMBL" id="PCXU01000034">
    <property type="protein sequence ID" value="PIR43212.1"/>
    <property type="molecule type" value="Genomic_DNA"/>
</dbReference>
<comment type="caution">
    <text evidence="1">The sequence shown here is derived from an EMBL/GenBank/DDBJ whole genome shotgun (WGS) entry which is preliminary data.</text>
</comment>
<dbReference type="InterPro" id="IPR026350">
    <property type="entry name" value="GxxExxY"/>
</dbReference>
<evidence type="ECO:0000313" key="1">
    <source>
        <dbReference type="EMBL" id="PIR43212.1"/>
    </source>
</evidence>
<accession>A0A2H0R9K4</accession>